<gene>
    <name evidence="2" type="ORF">J2S49_001443</name>
</gene>
<dbReference type="SUPFAM" id="SSF56112">
    <property type="entry name" value="Protein kinase-like (PK-like)"/>
    <property type="match status" value="1"/>
</dbReference>
<dbReference type="Proteomes" id="UP001235966">
    <property type="component" value="Unassembled WGS sequence"/>
</dbReference>
<dbReference type="Gene3D" id="3.90.1200.10">
    <property type="match status" value="1"/>
</dbReference>
<accession>A0ABT9NCC6</accession>
<evidence type="ECO:0000313" key="2">
    <source>
        <dbReference type="EMBL" id="MDP9801367.1"/>
    </source>
</evidence>
<evidence type="ECO:0000313" key="3">
    <source>
        <dbReference type="Proteomes" id="UP001235966"/>
    </source>
</evidence>
<protein>
    <submittedName>
        <fullName evidence="2">Aminoglycoside phosphotransferase</fullName>
    </submittedName>
</protein>
<dbReference type="EMBL" id="JAUSQW010000001">
    <property type="protein sequence ID" value="MDP9801367.1"/>
    <property type="molecule type" value="Genomic_DNA"/>
</dbReference>
<sequence>MSSAAIEKADLAALTNEGASHMLAQFVGPDFGLNSWRVHAVHHRVGGGVSVGYSVCGEVGEAYVVASTARVDEGRLRDDGGEIFDFEGRRYFVWRYPFDPQLPALPLACDPQALSEFIGESVEIELLAYRPTRRAVVRADGNVTYFAKVVPTSSLAAVVGRLELARESMPSPQVVRISDDGLVLTRAVPGVPLSRFLASRPSLPDADAMFSRLAQLVEGMGEPITHLKRRKAWAERAGAYGRAAGAALPAISRESVQLGERIEALIAATDFGPLVPTHGDFYEANVFVDPASWQISGVIDIDTLGPGYRAHDWGCLLGHMSVLEDLSPQRYRGIGPVVERWRDLAAREVGPAALGASAAGVVLSLVAGPAKARKRGWEQHCRTRLAIANEWMSYAQAGR</sequence>
<dbReference type="InterPro" id="IPR011009">
    <property type="entry name" value="Kinase-like_dom_sf"/>
</dbReference>
<proteinExistence type="predicted"/>
<comment type="caution">
    <text evidence="2">The sequence shown here is derived from an EMBL/GenBank/DDBJ whole genome shotgun (WGS) entry which is preliminary data.</text>
</comment>
<organism evidence="2 3">
    <name type="scientific">Arcanobacterium wilhelmae</name>
    <dbReference type="NCBI Taxonomy" id="1803177"/>
    <lineage>
        <taxon>Bacteria</taxon>
        <taxon>Bacillati</taxon>
        <taxon>Actinomycetota</taxon>
        <taxon>Actinomycetes</taxon>
        <taxon>Actinomycetales</taxon>
        <taxon>Actinomycetaceae</taxon>
        <taxon>Arcanobacterium</taxon>
    </lineage>
</organism>
<name>A0ABT9NCC6_9ACTO</name>
<reference evidence="2 3" key="1">
    <citation type="submission" date="2023-07" db="EMBL/GenBank/DDBJ databases">
        <title>Sequencing the genomes of 1000 actinobacteria strains.</title>
        <authorList>
            <person name="Klenk H.-P."/>
        </authorList>
    </citation>
    <scope>NUCLEOTIDE SEQUENCE [LARGE SCALE GENOMIC DNA]</scope>
    <source>
        <strain evidence="2 3">DSM 102162</strain>
    </source>
</reference>
<keyword evidence="3" id="KW-1185">Reference proteome</keyword>
<dbReference type="RefSeq" id="WP_278059312.1">
    <property type="nucleotide sequence ID" value="NZ_CP121247.1"/>
</dbReference>
<evidence type="ECO:0000259" key="1">
    <source>
        <dbReference type="Pfam" id="PF01636"/>
    </source>
</evidence>
<dbReference type="Pfam" id="PF01636">
    <property type="entry name" value="APH"/>
    <property type="match status" value="1"/>
</dbReference>
<dbReference type="InterPro" id="IPR002575">
    <property type="entry name" value="Aminoglycoside_PTrfase"/>
</dbReference>
<feature type="domain" description="Aminoglycoside phosphotransferase" evidence="1">
    <location>
        <begin position="140"/>
        <end position="319"/>
    </location>
</feature>